<keyword evidence="10" id="KW-1185">Reference proteome</keyword>
<dbReference type="Pfam" id="PF14693">
    <property type="entry name" value="Ribosomal_TL5_C"/>
    <property type="match status" value="1"/>
</dbReference>
<dbReference type="Pfam" id="PF01386">
    <property type="entry name" value="Ribosomal_L25p"/>
    <property type="match status" value="1"/>
</dbReference>
<evidence type="ECO:0000313" key="9">
    <source>
        <dbReference type="EMBL" id="KAE8764883.1"/>
    </source>
</evidence>
<dbReference type="InterPro" id="IPR020930">
    <property type="entry name" value="Ribosomal_uL5_bac-type"/>
</dbReference>
<dbReference type="Gene3D" id="2.170.120.20">
    <property type="entry name" value="Ribosomal protein L25, beta domain"/>
    <property type="match status" value="1"/>
</dbReference>
<dbReference type="Gene3D" id="2.40.240.10">
    <property type="entry name" value="Ribosomal Protein L25, Chain P"/>
    <property type="match status" value="1"/>
</dbReference>
<keyword evidence="1 5" id="KW-0699">rRNA-binding</keyword>
<dbReference type="InterPro" id="IPR020057">
    <property type="entry name" value="Ribosomal_bL25_b-dom"/>
</dbReference>
<comment type="subunit">
    <text evidence="5">Part of the 50S ribosomal subunit; part of the 5S rRNA/L5/L18/L25 subcomplex. Contacts the 5S rRNA. Binds to the 5S rRNA independently of L5 and L18.</text>
</comment>
<accession>A0A7J5USS1</accession>
<dbReference type="SUPFAM" id="SSF50715">
    <property type="entry name" value="Ribosomal protein L25-like"/>
    <property type="match status" value="1"/>
</dbReference>
<dbReference type="GO" id="GO:0003735">
    <property type="term" value="F:structural constituent of ribosome"/>
    <property type="evidence" value="ECO:0007669"/>
    <property type="project" value="InterPro"/>
</dbReference>
<evidence type="ECO:0000256" key="1">
    <source>
        <dbReference type="ARBA" id="ARBA00022730"/>
    </source>
</evidence>
<evidence type="ECO:0000256" key="3">
    <source>
        <dbReference type="ARBA" id="ARBA00022980"/>
    </source>
</evidence>
<dbReference type="GO" id="GO:0022625">
    <property type="term" value="C:cytosolic large ribosomal subunit"/>
    <property type="evidence" value="ECO:0007669"/>
    <property type="project" value="TreeGrafter"/>
</dbReference>
<evidence type="ECO:0000259" key="7">
    <source>
        <dbReference type="Pfam" id="PF01386"/>
    </source>
</evidence>
<dbReference type="NCBIfam" id="TIGR00731">
    <property type="entry name" value="bL25_bact_ctc"/>
    <property type="match status" value="1"/>
</dbReference>
<evidence type="ECO:0000256" key="6">
    <source>
        <dbReference type="SAM" id="MobiDB-lite"/>
    </source>
</evidence>
<sequence>MADNLHLTATPRTEFGKGAARRTRRAGQIPAVLYGHGTEPQHLALPSHETFLVVKDHSNAVVTLDIEGTEQLALVKDVQRDPVRRDIEHVDLVVVRQGERVTVEVPVHITGESYPGTIHQVELQTLTVSVPATRIPEVVSVSIEGLQDGAIVRAGDIPHPEDASIEDDDDAIVVVISVPRVSAEDLGETEETEAAEA</sequence>
<dbReference type="NCBIfam" id="NF004131">
    <property type="entry name" value="PRK05618.2-1"/>
    <property type="match status" value="1"/>
</dbReference>
<dbReference type="InterPro" id="IPR001021">
    <property type="entry name" value="Ribosomal_bL25_long"/>
</dbReference>
<dbReference type="GO" id="GO:0006412">
    <property type="term" value="P:translation"/>
    <property type="evidence" value="ECO:0007669"/>
    <property type="project" value="UniProtKB-UniRule"/>
</dbReference>
<evidence type="ECO:0000313" key="10">
    <source>
        <dbReference type="Proteomes" id="UP000451860"/>
    </source>
</evidence>
<dbReference type="InterPro" id="IPR037121">
    <property type="entry name" value="Ribosomal_bL25_C"/>
</dbReference>
<dbReference type="Proteomes" id="UP000451860">
    <property type="component" value="Unassembled WGS sequence"/>
</dbReference>
<dbReference type="PANTHER" id="PTHR33284:SF1">
    <property type="entry name" value="RIBOSOMAL PROTEIN L25_GLN-TRNA SYNTHETASE, ANTI-CODON-BINDING DOMAIN-CONTAINING PROTEIN"/>
    <property type="match status" value="1"/>
</dbReference>
<organism evidence="9 10">
    <name type="scientific">Georgenia thermotolerans</name>
    <dbReference type="NCBI Taxonomy" id="527326"/>
    <lineage>
        <taxon>Bacteria</taxon>
        <taxon>Bacillati</taxon>
        <taxon>Actinomycetota</taxon>
        <taxon>Actinomycetes</taxon>
        <taxon>Micrococcales</taxon>
        <taxon>Bogoriellaceae</taxon>
        <taxon>Georgenia</taxon>
    </lineage>
</organism>
<keyword evidence="2 5" id="KW-0694">RNA-binding</keyword>
<dbReference type="EMBL" id="WHJE01000020">
    <property type="protein sequence ID" value="KAE8764883.1"/>
    <property type="molecule type" value="Genomic_DNA"/>
</dbReference>
<gene>
    <name evidence="5" type="primary">rplY</name>
    <name evidence="5" type="synonym">ctc</name>
    <name evidence="9" type="ORF">GB883_06660</name>
</gene>
<evidence type="ECO:0000256" key="2">
    <source>
        <dbReference type="ARBA" id="ARBA00022884"/>
    </source>
</evidence>
<evidence type="ECO:0000259" key="8">
    <source>
        <dbReference type="Pfam" id="PF14693"/>
    </source>
</evidence>
<dbReference type="RefSeq" id="WP_152204325.1">
    <property type="nucleotide sequence ID" value="NZ_VUKF01000049.1"/>
</dbReference>
<name>A0A7J5USS1_9MICO</name>
<dbReference type="AlphaFoldDB" id="A0A7J5USS1"/>
<feature type="domain" description="Large ribosomal subunit protein bL25 L25" evidence="7">
    <location>
        <begin position="7"/>
        <end position="92"/>
    </location>
</feature>
<comment type="similarity">
    <text evidence="5">Belongs to the bacterial ribosomal protein bL25 family. CTC subfamily.</text>
</comment>
<keyword evidence="4 5" id="KW-0687">Ribonucleoprotein</keyword>
<dbReference type="HAMAP" id="MF_01334">
    <property type="entry name" value="Ribosomal_bL25_CTC"/>
    <property type="match status" value="1"/>
</dbReference>
<dbReference type="InterPro" id="IPR029751">
    <property type="entry name" value="Ribosomal_L25_dom"/>
</dbReference>
<comment type="function">
    <text evidence="5">This is one of the proteins that binds to the 5S RNA in the ribosome where it forms part of the central protuberance.</text>
</comment>
<dbReference type="InterPro" id="IPR011035">
    <property type="entry name" value="Ribosomal_bL25/Gln-tRNA_synth"/>
</dbReference>
<protein>
    <recommendedName>
        <fullName evidence="5">Large ribosomal subunit protein bL25</fullName>
    </recommendedName>
    <alternativeName>
        <fullName evidence="5">General stress protein CTC</fullName>
    </alternativeName>
</protein>
<evidence type="ECO:0000256" key="4">
    <source>
        <dbReference type="ARBA" id="ARBA00023274"/>
    </source>
</evidence>
<dbReference type="OrthoDB" id="5242980at2"/>
<feature type="region of interest" description="Disordered" evidence="6">
    <location>
        <begin position="1"/>
        <end position="23"/>
    </location>
</feature>
<evidence type="ECO:0000256" key="5">
    <source>
        <dbReference type="HAMAP-Rule" id="MF_01334"/>
    </source>
</evidence>
<keyword evidence="3 5" id="KW-0689">Ribosomal protein</keyword>
<comment type="caution">
    <text evidence="9">The sequence shown here is derived from an EMBL/GenBank/DDBJ whole genome shotgun (WGS) entry which is preliminary data.</text>
</comment>
<feature type="domain" description="Large ribosomal subunit protein bL25 beta" evidence="8">
    <location>
        <begin position="101"/>
        <end position="180"/>
    </location>
</feature>
<dbReference type="InterPro" id="IPR020056">
    <property type="entry name" value="Rbsml_bL25/Gln-tRNA_synth_N"/>
</dbReference>
<dbReference type="CDD" id="cd00495">
    <property type="entry name" value="Ribosomal_L25_TL5_CTC"/>
    <property type="match status" value="1"/>
</dbReference>
<dbReference type="PANTHER" id="PTHR33284">
    <property type="entry name" value="RIBOSOMAL PROTEIN L25/GLN-TRNA SYNTHETASE, ANTI-CODON-BINDING DOMAIN-CONTAINING PROTEIN"/>
    <property type="match status" value="1"/>
</dbReference>
<proteinExistence type="inferred from homology"/>
<dbReference type="GO" id="GO:0008097">
    <property type="term" value="F:5S rRNA binding"/>
    <property type="evidence" value="ECO:0007669"/>
    <property type="project" value="InterPro"/>
</dbReference>
<reference evidence="9 10" key="1">
    <citation type="submission" date="2019-10" db="EMBL/GenBank/DDBJ databases">
        <title>Georgenia wutianyii sp. nov. and Georgenia yuyongxinii sp. nov. isolated from plateau pika (Ochotona curzoniae) in the Qinghai-Tibet plateau of China.</title>
        <authorList>
            <person name="Tian Z."/>
        </authorList>
    </citation>
    <scope>NUCLEOTIDE SEQUENCE [LARGE SCALE GENOMIC DNA]</scope>
    <source>
        <strain evidence="9 10">DSM 21501</strain>
    </source>
</reference>